<dbReference type="PROSITE" id="PS51384">
    <property type="entry name" value="FAD_FR"/>
    <property type="match status" value="1"/>
</dbReference>
<dbReference type="PANTHER" id="PTHR47354:SF8">
    <property type="entry name" value="1,2-PHENYLACETYL-COA EPOXIDASE, SUBUNIT E"/>
    <property type="match status" value="1"/>
</dbReference>
<dbReference type="InterPro" id="IPR039261">
    <property type="entry name" value="FNR_nucleotide-bd"/>
</dbReference>
<evidence type="ECO:0000256" key="6">
    <source>
        <dbReference type="ARBA" id="ARBA00023002"/>
    </source>
</evidence>
<dbReference type="GO" id="GO:0050660">
    <property type="term" value="F:flavin adenine dinucleotide binding"/>
    <property type="evidence" value="ECO:0007669"/>
    <property type="project" value="TreeGrafter"/>
</dbReference>
<keyword evidence="7" id="KW-0408">Iron</keyword>
<gene>
    <name evidence="9" type="ORF">MDUV_19840</name>
</gene>
<dbReference type="PROSITE" id="PS51085">
    <property type="entry name" value="2FE2S_FER_2"/>
    <property type="match status" value="1"/>
</dbReference>
<evidence type="ECO:0000256" key="4">
    <source>
        <dbReference type="ARBA" id="ARBA00022723"/>
    </source>
</evidence>
<dbReference type="Pfam" id="PF00111">
    <property type="entry name" value="Fer2"/>
    <property type="match status" value="1"/>
</dbReference>
<keyword evidence="4" id="KW-0479">Metal-binding</keyword>
<dbReference type="Gene3D" id="2.40.30.10">
    <property type="entry name" value="Translation factors"/>
    <property type="match status" value="1"/>
</dbReference>
<name>A0A7I7K0J4_9MYCO</name>
<keyword evidence="10" id="KW-1185">Reference proteome</keyword>
<dbReference type="InterPro" id="IPR008333">
    <property type="entry name" value="Cbr1-like_FAD-bd_dom"/>
</dbReference>
<comment type="cofactor">
    <cofactor evidence="1">
        <name>FAD</name>
        <dbReference type="ChEBI" id="CHEBI:57692"/>
    </cofactor>
</comment>
<dbReference type="GO" id="GO:0046872">
    <property type="term" value="F:metal ion binding"/>
    <property type="evidence" value="ECO:0007669"/>
    <property type="project" value="UniProtKB-KW"/>
</dbReference>
<dbReference type="CDD" id="cd06214">
    <property type="entry name" value="PA_degradation_oxidoreductase_like"/>
    <property type="match status" value="1"/>
</dbReference>
<dbReference type="InterPro" id="IPR001709">
    <property type="entry name" value="Flavoprot_Pyr_Nucl_cyt_Rdtase"/>
</dbReference>
<dbReference type="PROSITE" id="PS00197">
    <property type="entry name" value="2FE2S_FER_1"/>
    <property type="match status" value="1"/>
</dbReference>
<evidence type="ECO:0000313" key="10">
    <source>
        <dbReference type="Proteomes" id="UP000467006"/>
    </source>
</evidence>
<dbReference type="AlphaFoldDB" id="A0A7I7K0J4"/>
<dbReference type="EMBL" id="AP022563">
    <property type="protein sequence ID" value="BBX17124.1"/>
    <property type="molecule type" value="Genomic_DNA"/>
</dbReference>
<dbReference type="OrthoDB" id="9796486at2"/>
<evidence type="ECO:0000256" key="8">
    <source>
        <dbReference type="ARBA" id="ARBA00023014"/>
    </source>
</evidence>
<dbReference type="PRINTS" id="PR00371">
    <property type="entry name" value="FPNCR"/>
</dbReference>
<reference evidence="9 10" key="1">
    <citation type="journal article" date="2019" name="Emerg. Microbes Infect.">
        <title>Comprehensive subspecies identification of 175 nontuberculous mycobacteria species based on 7547 genomic profiles.</title>
        <authorList>
            <person name="Matsumoto Y."/>
            <person name="Kinjo T."/>
            <person name="Motooka D."/>
            <person name="Nabeya D."/>
            <person name="Jung N."/>
            <person name="Uechi K."/>
            <person name="Horii T."/>
            <person name="Iida T."/>
            <person name="Fujita J."/>
            <person name="Nakamura S."/>
        </authorList>
    </citation>
    <scope>NUCLEOTIDE SEQUENCE [LARGE SCALE GENOMIC DNA]</scope>
    <source>
        <strain evidence="9 10">JCM 6396</strain>
    </source>
</reference>
<keyword evidence="2" id="KW-0285">Flavoprotein</keyword>
<keyword evidence="8" id="KW-0411">Iron-sulfur</keyword>
<proteinExistence type="predicted"/>
<keyword evidence="3" id="KW-0001">2Fe-2S</keyword>
<dbReference type="RefSeq" id="WP_098003135.1">
    <property type="nucleotide sequence ID" value="NZ_AP022563.1"/>
</dbReference>
<dbReference type="InterPro" id="IPR050415">
    <property type="entry name" value="MRET"/>
</dbReference>
<accession>A0A7I7K0J4</accession>
<organism evidence="9 10">
    <name type="scientific">Mycolicibacterium duvalii</name>
    <dbReference type="NCBI Taxonomy" id="39688"/>
    <lineage>
        <taxon>Bacteria</taxon>
        <taxon>Bacillati</taxon>
        <taxon>Actinomycetota</taxon>
        <taxon>Actinomycetes</taxon>
        <taxon>Mycobacteriales</taxon>
        <taxon>Mycobacteriaceae</taxon>
        <taxon>Mycolicibacterium</taxon>
    </lineage>
</organism>
<keyword evidence="5" id="KW-0274">FAD</keyword>
<dbReference type="Gene3D" id="3.40.50.80">
    <property type="entry name" value="Nucleotide-binding domain of ferredoxin-NADP reductase (FNR) module"/>
    <property type="match status" value="1"/>
</dbReference>
<dbReference type="GO" id="GO:0051537">
    <property type="term" value="F:2 iron, 2 sulfur cluster binding"/>
    <property type="evidence" value="ECO:0007669"/>
    <property type="project" value="UniProtKB-KW"/>
</dbReference>
<dbReference type="SUPFAM" id="SSF63380">
    <property type="entry name" value="Riboflavin synthase domain-like"/>
    <property type="match status" value="1"/>
</dbReference>
<dbReference type="Pfam" id="PF00970">
    <property type="entry name" value="FAD_binding_6"/>
    <property type="match status" value="1"/>
</dbReference>
<dbReference type="KEGG" id="mdu:MDUV_19840"/>
<dbReference type="Gene3D" id="3.10.20.30">
    <property type="match status" value="1"/>
</dbReference>
<dbReference type="InterPro" id="IPR012675">
    <property type="entry name" value="Beta-grasp_dom_sf"/>
</dbReference>
<dbReference type="InterPro" id="IPR036010">
    <property type="entry name" value="2Fe-2S_ferredoxin-like_sf"/>
</dbReference>
<dbReference type="CDD" id="cd00207">
    <property type="entry name" value="fer2"/>
    <property type="match status" value="1"/>
</dbReference>
<keyword evidence="6" id="KW-0560">Oxidoreductase</keyword>
<evidence type="ECO:0000256" key="3">
    <source>
        <dbReference type="ARBA" id="ARBA00022714"/>
    </source>
</evidence>
<dbReference type="InterPro" id="IPR001041">
    <property type="entry name" value="2Fe-2S_ferredoxin-type"/>
</dbReference>
<dbReference type="GO" id="GO:0016491">
    <property type="term" value="F:oxidoreductase activity"/>
    <property type="evidence" value="ECO:0007669"/>
    <property type="project" value="UniProtKB-KW"/>
</dbReference>
<evidence type="ECO:0000256" key="1">
    <source>
        <dbReference type="ARBA" id="ARBA00001974"/>
    </source>
</evidence>
<sequence length="347" mass="37358">MPTPKWTLTVADVVAETADAATIVFDPPDTGDCAYRPGQFLTLRVPSDQTGAVARCYSLCSSPATDKRLAVTVKRTAEGYASNWLCDNVRVGDRIDCLPPSGVFTPADLHTDLLLIAGGSGITPMLSITKTVLARGRGHVVLLYANRDPEAVIFAAALRDLVNDHPDRLTVIHWLEAVQGLPNDQTLARLLAPYAGHDVFICGPSLFMRSARSAVESFGVPRSRIHIENFVSLSGDPFVDKPVDVDQVPPAAADKPQQTAEVVVQLNGDTHTLTWTRKDTLIDLLIAQGIEAPYSCREGDCGTCQCMLLDGEVDMDTHGALDEEDIAEGVVLGCQARPASDHITVEF</sequence>
<dbReference type="SUPFAM" id="SSF52343">
    <property type="entry name" value="Ferredoxin reductase-like, C-terminal NADP-linked domain"/>
    <property type="match status" value="1"/>
</dbReference>
<dbReference type="InterPro" id="IPR006058">
    <property type="entry name" value="2Fe2S_fd_BS"/>
</dbReference>
<dbReference type="InterPro" id="IPR001433">
    <property type="entry name" value="OxRdtase_FAD/NAD-bd"/>
</dbReference>
<dbReference type="PANTHER" id="PTHR47354">
    <property type="entry name" value="NADH OXIDOREDUCTASE HCR"/>
    <property type="match status" value="1"/>
</dbReference>
<evidence type="ECO:0000256" key="2">
    <source>
        <dbReference type="ARBA" id="ARBA00022630"/>
    </source>
</evidence>
<dbReference type="PRINTS" id="PR00409">
    <property type="entry name" value="PHDIOXRDTASE"/>
</dbReference>
<protein>
    <submittedName>
        <fullName evidence="9">Putative oxidoreductase</fullName>
    </submittedName>
</protein>
<evidence type="ECO:0000256" key="7">
    <source>
        <dbReference type="ARBA" id="ARBA00023004"/>
    </source>
</evidence>
<dbReference type="InterPro" id="IPR017927">
    <property type="entry name" value="FAD-bd_FR_type"/>
</dbReference>
<dbReference type="Proteomes" id="UP000467006">
    <property type="component" value="Chromosome"/>
</dbReference>
<evidence type="ECO:0000313" key="9">
    <source>
        <dbReference type="EMBL" id="BBX17124.1"/>
    </source>
</evidence>
<dbReference type="Pfam" id="PF00175">
    <property type="entry name" value="NAD_binding_1"/>
    <property type="match status" value="1"/>
</dbReference>
<dbReference type="SUPFAM" id="SSF54292">
    <property type="entry name" value="2Fe-2S ferredoxin-like"/>
    <property type="match status" value="1"/>
</dbReference>
<evidence type="ECO:0000256" key="5">
    <source>
        <dbReference type="ARBA" id="ARBA00022827"/>
    </source>
</evidence>
<dbReference type="InterPro" id="IPR017938">
    <property type="entry name" value="Riboflavin_synthase-like_b-brl"/>
</dbReference>